<sequence length="50" mass="5793">MRSLRRKGGFADRRLQSRCRCRTRVLVSPFSRARLVHVDTNRVSRGGAYS</sequence>
<proteinExistence type="predicted"/>
<evidence type="ECO:0000313" key="2">
    <source>
        <dbReference type="Proteomes" id="UP000002283"/>
    </source>
</evidence>
<name>A2S193_BURM9</name>
<dbReference type="HOGENOM" id="CLU_3115473_0_0_4"/>
<dbReference type="Proteomes" id="UP000002283">
    <property type="component" value="Chromosome II"/>
</dbReference>
<dbReference type="AlphaFoldDB" id="A2S193"/>
<gene>
    <name evidence="1" type="ordered locus">BMA10229_1915</name>
</gene>
<evidence type="ECO:0000313" key="1">
    <source>
        <dbReference type="EMBL" id="ABN00300.2"/>
    </source>
</evidence>
<dbReference type="EMBL" id="CP000545">
    <property type="protein sequence ID" value="ABN00300.2"/>
    <property type="molecule type" value="Genomic_DNA"/>
</dbReference>
<reference evidence="1 2" key="1">
    <citation type="submission" date="2007-01" db="EMBL/GenBank/DDBJ databases">
        <authorList>
            <person name="DeShazer D."/>
            <person name="Woods D.E."/>
            <person name="Nierman W.C."/>
        </authorList>
    </citation>
    <scope>NUCLEOTIDE SEQUENCE [LARGE SCALE GENOMIC DNA]</scope>
    <source>
        <strain evidence="1 2">NCTC 10229</strain>
    </source>
</reference>
<protein>
    <submittedName>
        <fullName evidence="1">Uncharacterized protein</fullName>
    </submittedName>
</protein>
<organism evidence="1 2">
    <name type="scientific">Burkholderia mallei (strain NCTC 10229)</name>
    <dbReference type="NCBI Taxonomy" id="412022"/>
    <lineage>
        <taxon>Bacteria</taxon>
        <taxon>Pseudomonadati</taxon>
        <taxon>Pseudomonadota</taxon>
        <taxon>Betaproteobacteria</taxon>
        <taxon>Burkholderiales</taxon>
        <taxon>Burkholderiaceae</taxon>
        <taxon>Burkholderia</taxon>
        <taxon>pseudomallei group</taxon>
    </lineage>
</organism>
<accession>A2S193</accession>
<dbReference type="KEGG" id="bml:BMA10229_1915"/>